<evidence type="ECO:0000313" key="3">
    <source>
        <dbReference type="RefSeq" id="XP_010250174.1"/>
    </source>
</evidence>
<dbReference type="GO" id="GO:0000398">
    <property type="term" value="P:mRNA splicing, via spliceosome"/>
    <property type="evidence" value="ECO:0007669"/>
    <property type="project" value="InterPro"/>
</dbReference>
<name>A0A1U7Z9N6_NELNU</name>
<dbReference type="eggNOG" id="ENOG502S01M">
    <property type="taxonomic scope" value="Eukaryota"/>
</dbReference>
<dbReference type="CDD" id="cd17058">
    <property type="entry name" value="Ubl_SNRNP25"/>
    <property type="match status" value="1"/>
</dbReference>
<dbReference type="OMA" id="FEIHVGR"/>
<dbReference type="SUPFAM" id="SSF54236">
    <property type="entry name" value="Ubiquitin-like"/>
    <property type="match status" value="1"/>
</dbReference>
<proteinExistence type="predicted"/>
<dbReference type="InterPro" id="IPR029071">
    <property type="entry name" value="Ubiquitin-like_domsf"/>
</dbReference>
<dbReference type="InterPro" id="IPR000626">
    <property type="entry name" value="Ubiquitin-like_dom"/>
</dbReference>
<protein>
    <submittedName>
        <fullName evidence="3">Uncharacterized protein LOC104592485 isoform X1</fullName>
    </submittedName>
</protein>
<dbReference type="GeneID" id="104592485"/>
<evidence type="ECO:0000313" key="2">
    <source>
        <dbReference type="Proteomes" id="UP000189703"/>
    </source>
</evidence>
<dbReference type="OrthoDB" id="72819at2759"/>
<dbReference type="FunCoup" id="A0A1U7Z9N6">
    <property type="interactions" value="447"/>
</dbReference>
<dbReference type="AlphaFoldDB" id="A0A1U7Z9N6"/>
<gene>
    <name evidence="3" type="primary">LOC104592485</name>
</gene>
<dbReference type="Pfam" id="PF18036">
    <property type="entry name" value="Ubiquitin_4"/>
    <property type="match status" value="1"/>
</dbReference>
<organism evidence="2 3">
    <name type="scientific">Nelumbo nucifera</name>
    <name type="common">Sacred lotus</name>
    <dbReference type="NCBI Taxonomy" id="4432"/>
    <lineage>
        <taxon>Eukaryota</taxon>
        <taxon>Viridiplantae</taxon>
        <taxon>Streptophyta</taxon>
        <taxon>Embryophyta</taxon>
        <taxon>Tracheophyta</taxon>
        <taxon>Spermatophyta</taxon>
        <taxon>Magnoliopsida</taxon>
        <taxon>Proteales</taxon>
        <taxon>Nelumbonaceae</taxon>
        <taxon>Nelumbo</taxon>
    </lineage>
</organism>
<dbReference type="Gene3D" id="3.10.20.90">
    <property type="entry name" value="Phosphatidylinositol 3-kinase Catalytic Subunit, Chain A, domain 1"/>
    <property type="match status" value="1"/>
</dbReference>
<dbReference type="PANTHER" id="PTHR14942">
    <property type="entry name" value="U11/U12 SMALL NUCLEAR RIBONUCLEOPROTEIN 25 KDA PROTEIN"/>
    <property type="match status" value="1"/>
</dbReference>
<dbReference type="KEGG" id="nnu:104592485"/>
<dbReference type="RefSeq" id="XP_010250174.1">
    <property type="nucleotide sequence ID" value="XM_010251872.1"/>
</dbReference>
<dbReference type="InterPro" id="IPR040610">
    <property type="entry name" value="SNRNP25_ubiquitin"/>
</dbReference>
<sequence>MLTIECDGKPRLSDERPLGGRQLFSPLLHDGLPRRSFTYQKLPQQLFKLTILKLDGSCFDVEVARMASVAELKQAIEDVFSVSPKEEHSRISWSHVWGHFCLCFEGQKLINDKAYLRNFGIKDGDQLHFIRHLSINYRPMKRRSKHHISACEGHTTRSSPGLNAPEDKEQHVDDDDHDDKGCNDNEENDKNNQYEDDEGQYLIGHSELKLAHFLRGWLSYSRLRYSGRKRTQGKTHPRRFVIQFLNFGAKATWP</sequence>
<keyword evidence="2" id="KW-1185">Reference proteome</keyword>
<reference evidence="3" key="1">
    <citation type="submission" date="2025-08" db="UniProtKB">
        <authorList>
            <consortium name="RefSeq"/>
        </authorList>
    </citation>
    <scope>IDENTIFICATION</scope>
</reference>
<feature type="region of interest" description="Disordered" evidence="1">
    <location>
        <begin position="146"/>
        <end position="195"/>
    </location>
</feature>
<feature type="compositionally biased region" description="Basic and acidic residues" evidence="1">
    <location>
        <begin position="178"/>
        <end position="193"/>
    </location>
</feature>
<accession>A0A1U7Z9N6</accession>
<dbReference type="InterPro" id="IPR039690">
    <property type="entry name" value="SNRNP25"/>
</dbReference>
<dbReference type="PANTHER" id="PTHR14942:SF9">
    <property type="entry name" value="OS02G0188500 PROTEIN"/>
    <property type="match status" value="1"/>
</dbReference>
<dbReference type="SMART" id="SM00213">
    <property type="entry name" value="UBQ"/>
    <property type="match status" value="1"/>
</dbReference>
<evidence type="ECO:0000256" key="1">
    <source>
        <dbReference type="SAM" id="MobiDB-lite"/>
    </source>
</evidence>
<dbReference type="Proteomes" id="UP000189703">
    <property type="component" value="Unplaced"/>
</dbReference>